<dbReference type="AlphaFoldDB" id="A0A512AWB3"/>
<comment type="caution">
    <text evidence="1">The sequence shown here is derived from an EMBL/GenBank/DDBJ whole genome shotgun (WGS) entry which is preliminary data.</text>
</comment>
<gene>
    <name evidence="1" type="ORF">AAE02nite_16730</name>
</gene>
<keyword evidence="2" id="KW-1185">Reference proteome</keyword>
<dbReference type="EMBL" id="BJYS01000009">
    <property type="protein sequence ID" value="GEO04009.1"/>
    <property type="molecule type" value="Genomic_DNA"/>
</dbReference>
<dbReference type="Proteomes" id="UP000321532">
    <property type="component" value="Unassembled WGS sequence"/>
</dbReference>
<accession>A0A512AWB3</accession>
<sequence length="58" mass="6764">MTKEEFDDKYTQAIETFLVAMAEHPEVDPKKFYSMTCILENLRFFSPVIYGAIQPAEE</sequence>
<protein>
    <submittedName>
        <fullName evidence="1">Uncharacterized protein</fullName>
    </submittedName>
</protein>
<evidence type="ECO:0000313" key="2">
    <source>
        <dbReference type="Proteomes" id="UP000321532"/>
    </source>
</evidence>
<name>A0A512AWB3_9BACT</name>
<organism evidence="1 2">
    <name type="scientific">Adhaeribacter aerolatus</name>
    <dbReference type="NCBI Taxonomy" id="670289"/>
    <lineage>
        <taxon>Bacteria</taxon>
        <taxon>Pseudomonadati</taxon>
        <taxon>Bacteroidota</taxon>
        <taxon>Cytophagia</taxon>
        <taxon>Cytophagales</taxon>
        <taxon>Hymenobacteraceae</taxon>
        <taxon>Adhaeribacter</taxon>
    </lineage>
</organism>
<evidence type="ECO:0000313" key="1">
    <source>
        <dbReference type="EMBL" id="GEO04009.1"/>
    </source>
</evidence>
<reference evidence="1 2" key="1">
    <citation type="submission" date="2019-07" db="EMBL/GenBank/DDBJ databases">
        <title>Whole genome shotgun sequence of Adhaeribacter aerolatus NBRC 106133.</title>
        <authorList>
            <person name="Hosoyama A."/>
            <person name="Uohara A."/>
            <person name="Ohji S."/>
            <person name="Ichikawa N."/>
        </authorList>
    </citation>
    <scope>NUCLEOTIDE SEQUENCE [LARGE SCALE GENOMIC DNA]</scope>
    <source>
        <strain evidence="1 2">NBRC 106133</strain>
    </source>
</reference>
<proteinExistence type="predicted"/>
<dbReference type="RefSeq" id="WP_170252550.1">
    <property type="nucleotide sequence ID" value="NZ_BJYS01000009.1"/>
</dbReference>